<dbReference type="SUPFAM" id="SSF69618">
    <property type="entry name" value="HemD-like"/>
    <property type="match status" value="1"/>
</dbReference>
<reference evidence="1" key="1">
    <citation type="submission" date="2013-08" db="EMBL/GenBank/DDBJ databases">
        <authorList>
            <person name="Mendez C."/>
            <person name="Richter M."/>
            <person name="Ferrer M."/>
            <person name="Sanchez J."/>
        </authorList>
    </citation>
    <scope>NUCLEOTIDE SEQUENCE</scope>
</reference>
<accession>T1C534</accession>
<organism evidence="1">
    <name type="scientific">mine drainage metagenome</name>
    <dbReference type="NCBI Taxonomy" id="410659"/>
    <lineage>
        <taxon>unclassified sequences</taxon>
        <taxon>metagenomes</taxon>
        <taxon>ecological metagenomes</taxon>
    </lineage>
</organism>
<protein>
    <submittedName>
        <fullName evidence="1">Uroporphyrinogen III synthase HEM4</fullName>
    </submittedName>
</protein>
<name>T1C534_9ZZZZ</name>
<dbReference type="AlphaFoldDB" id="T1C534"/>
<sequence length="52" mass="5739">MFAALLERRGARVIRCPLVAIRDAPDPAPVLAWCRRFVAGEFDDLILLTGEG</sequence>
<comment type="caution">
    <text evidence="1">The sequence shown here is derived from an EMBL/GenBank/DDBJ whole genome shotgun (WGS) entry which is preliminary data.</text>
</comment>
<evidence type="ECO:0000313" key="1">
    <source>
        <dbReference type="EMBL" id="EQD61230.1"/>
    </source>
</evidence>
<dbReference type="GO" id="GO:0004852">
    <property type="term" value="F:uroporphyrinogen-III synthase activity"/>
    <property type="evidence" value="ECO:0007669"/>
    <property type="project" value="InterPro"/>
</dbReference>
<proteinExistence type="predicted"/>
<dbReference type="GO" id="GO:0033014">
    <property type="term" value="P:tetrapyrrole biosynthetic process"/>
    <property type="evidence" value="ECO:0007669"/>
    <property type="project" value="InterPro"/>
</dbReference>
<feature type="non-terminal residue" evidence="1">
    <location>
        <position position="52"/>
    </location>
</feature>
<gene>
    <name evidence="1" type="ORF">B1A_09781</name>
</gene>
<dbReference type="InterPro" id="IPR036108">
    <property type="entry name" value="4pyrrol_syn_uPrphyn_synt_sf"/>
</dbReference>
<dbReference type="EMBL" id="AUZX01006970">
    <property type="protein sequence ID" value="EQD61230.1"/>
    <property type="molecule type" value="Genomic_DNA"/>
</dbReference>
<reference evidence="1" key="2">
    <citation type="journal article" date="2014" name="ISME J.">
        <title>Microbial stratification in low pH oxic and suboxic macroscopic growths along an acid mine drainage.</title>
        <authorList>
            <person name="Mendez-Garcia C."/>
            <person name="Mesa V."/>
            <person name="Sprenger R.R."/>
            <person name="Richter M."/>
            <person name="Diez M.S."/>
            <person name="Solano J."/>
            <person name="Bargiela R."/>
            <person name="Golyshina O.V."/>
            <person name="Manteca A."/>
            <person name="Ramos J.L."/>
            <person name="Gallego J.R."/>
            <person name="Llorente I."/>
            <person name="Martins Dos Santos V.A."/>
            <person name="Jensen O.N."/>
            <person name="Pelaez A.I."/>
            <person name="Sanchez J."/>
            <person name="Ferrer M."/>
        </authorList>
    </citation>
    <scope>NUCLEOTIDE SEQUENCE</scope>
</reference>